<dbReference type="Pfam" id="PF07690">
    <property type="entry name" value="MFS_1"/>
    <property type="match status" value="1"/>
</dbReference>
<dbReference type="GO" id="GO:0016020">
    <property type="term" value="C:membrane"/>
    <property type="evidence" value="ECO:0007669"/>
    <property type="project" value="UniProtKB-SubCell"/>
</dbReference>
<evidence type="ECO:0000259" key="7">
    <source>
        <dbReference type="PROSITE" id="PS50850"/>
    </source>
</evidence>
<feature type="domain" description="Major facilitator superfamily (MFS) profile" evidence="7">
    <location>
        <begin position="1"/>
        <end position="259"/>
    </location>
</feature>
<dbReference type="AlphaFoldDB" id="X1FF54"/>
<dbReference type="GO" id="GO:0022857">
    <property type="term" value="F:transmembrane transporter activity"/>
    <property type="evidence" value="ECO:0007669"/>
    <property type="project" value="InterPro"/>
</dbReference>
<reference evidence="8" key="1">
    <citation type="journal article" date="2014" name="Front. Microbiol.">
        <title>High frequency of phylogenetically diverse reductive dehalogenase-homologous genes in deep subseafloor sedimentary metagenomes.</title>
        <authorList>
            <person name="Kawai M."/>
            <person name="Futagami T."/>
            <person name="Toyoda A."/>
            <person name="Takaki Y."/>
            <person name="Nishi S."/>
            <person name="Hori S."/>
            <person name="Arai W."/>
            <person name="Tsubouchi T."/>
            <person name="Morono Y."/>
            <person name="Uchiyama I."/>
            <person name="Ito T."/>
            <person name="Fujiyama A."/>
            <person name="Inagaki F."/>
            <person name="Takami H."/>
        </authorList>
    </citation>
    <scope>NUCLEOTIDE SEQUENCE</scope>
    <source>
        <strain evidence="8">Expedition CK06-06</strain>
    </source>
</reference>
<evidence type="ECO:0000256" key="5">
    <source>
        <dbReference type="ARBA" id="ARBA00023136"/>
    </source>
</evidence>
<feature type="transmembrane region" description="Helical" evidence="6">
    <location>
        <begin position="204"/>
        <end position="223"/>
    </location>
</feature>
<dbReference type="InterPro" id="IPR011701">
    <property type="entry name" value="MFS"/>
</dbReference>
<dbReference type="SUPFAM" id="SSF103473">
    <property type="entry name" value="MFS general substrate transporter"/>
    <property type="match status" value="1"/>
</dbReference>
<feature type="non-terminal residue" evidence="8">
    <location>
        <position position="1"/>
    </location>
</feature>
<proteinExistence type="predicted"/>
<feature type="transmembrane region" description="Helical" evidence="6">
    <location>
        <begin position="140"/>
        <end position="164"/>
    </location>
</feature>
<sequence length="259" mass="28566">SPQFSLLKKKGFAFGINIGSVYLGLTAGPSLGGFITDSLGWRWIFFIVVPIGAVLAILVITLLKGEWKSEKKEKFDWIGTILYMSTLFMLLYGFRSIPDLYSYILIGCSIVTLIVFVWWEWRIDYPILQFRLFQKNRFFTFANLAAFTYYTASAATTFLLSLFLQNIQGYSASIAGLILLARPGIQAILSPIGGTLSDVIDHRIITTLGISIGTIGLVLLIFLEVNSPLILVIMSLLCGGKTEVRIAVPVANISAPPIP</sequence>
<dbReference type="InterPro" id="IPR020846">
    <property type="entry name" value="MFS_dom"/>
</dbReference>
<gene>
    <name evidence="8" type="ORF">S03H2_01137</name>
</gene>
<feature type="transmembrane region" description="Helical" evidence="6">
    <location>
        <begin position="170"/>
        <end position="192"/>
    </location>
</feature>
<evidence type="ECO:0000256" key="2">
    <source>
        <dbReference type="ARBA" id="ARBA00022448"/>
    </source>
</evidence>
<feature type="transmembrane region" description="Helical" evidence="6">
    <location>
        <begin position="41"/>
        <end position="63"/>
    </location>
</feature>
<evidence type="ECO:0000256" key="4">
    <source>
        <dbReference type="ARBA" id="ARBA00022989"/>
    </source>
</evidence>
<keyword evidence="3 6" id="KW-0812">Transmembrane</keyword>
<dbReference type="PANTHER" id="PTHR42718:SF9">
    <property type="entry name" value="MAJOR FACILITATOR SUPERFAMILY MULTIDRUG TRANSPORTER MFSC"/>
    <property type="match status" value="1"/>
</dbReference>
<feature type="transmembrane region" description="Helical" evidence="6">
    <location>
        <begin position="12"/>
        <end position="35"/>
    </location>
</feature>
<evidence type="ECO:0000256" key="1">
    <source>
        <dbReference type="ARBA" id="ARBA00004141"/>
    </source>
</evidence>
<dbReference type="InterPro" id="IPR036259">
    <property type="entry name" value="MFS_trans_sf"/>
</dbReference>
<accession>X1FF54</accession>
<feature type="transmembrane region" description="Helical" evidence="6">
    <location>
        <begin position="100"/>
        <end position="119"/>
    </location>
</feature>
<keyword evidence="5 6" id="KW-0472">Membrane</keyword>
<evidence type="ECO:0000256" key="6">
    <source>
        <dbReference type="SAM" id="Phobius"/>
    </source>
</evidence>
<keyword evidence="4 6" id="KW-1133">Transmembrane helix</keyword>
<dbReference type="PROSITE" id="PS50850">
    <property type="entry name" value="MFS"/>
    <property type="match status" value="1"/>
</dbReference>
<comment type="caution">
    <text evidence="8">The sequence shown here is derived from an EMBL/GenBank/DDBJ whole genome shotgun (WGS) entry which is preliminary data.</text>
</comment>
<dbReference type="Gene3D" id="1.20.1250.20">
    <property type="entry name" value="MFS general substrate transporter like domains"/>
    <property type="match status" value="2"/>
</dbReference>
<evidence type="ECO:0000256" key="3">
    <source>
        <dbReference type="ARBA" id="ARBA00022692"/>
    </source>
</evidence>
<name>X1FF54_9ZZZZ</name>
<evidence type="ECO:0000313" key="8">
    <source>
        <dbReference type="EMBL" id="GAH19418.1"/>
    </source>
</evidence>
<protein>
    <recommendedName>
        <fullName evidence="7">Major facilitator superfamily (MFS) profile domain-containing protein</fullName>
    </recommendedName>
</protein>
<keyword evidence="2" id="KW-0813">Transport</keyword>
<organism evidence="8">
    <name type="scientific">marine sediment metagenome</name>
    <dbReference type="NCBI Taxonomy" id="412755"/>
    <lineage>
        <taxon>unclassified sequences</taxon>
        <taxon>metagenomes</taxon>
        <taxon>ecological metagenomes</taxon>
    </lineage>
</organism>
<comment type="subcellular location">
    <subcellularLocation>
        <location evidence="1">Membrane</location>
        <topology evidence="1">Multi-pass membrane protein</topology>
    </subcellularLocation>
</comment>
<dbReference type="PANTHER" id="PTHR42718">
    <property type="entry name" value="MAJOR FACILITATOR SUPERFAMILY MULTIDRUG TRANSPORTER MFSC"/>
    <property type="match status" value="1"/>
</dbReference>
<feature type="transmembrane region" description="Helical" evidence="6">
    <location>
        <begin position="75"/>
        <end position="94"/>
    </location>
</feature>
<dbReference type="EMBL" id="BARU01000309">
    <property type="protein sequence ID" value="GAH19418.1"/>
    <property type="molecule type" value="Genomic_DNA"/>
</dbReference>